<organism evidence="2 3">
    <name type="scientific">Mucor flavus</name>
    <dbReference type="NCBI Taxonomy" id="439312"/>
    <lineage>
        <taxon>Eukaryota</taxon>
        <taxon>Fungi</taxon>
        <taxon>Fungi incertae sedis</taxon>
        <taxon>Mucoromycota</taxon>
        <taxon>Mucoromycotina</taxon>
        <taxon>Mucoromycetes</taxon>
        <taxon>Mucorales</taxon>
        <taxon>Mucorineae</taxon>
        <taxon>Mucoraceae</taxon>
        <taxon>Mucor</taxon>
    </lineage>
</organism>
<comment type="caution">
    <text evidence="2">The sequence shown here is derived from an EMBL/GenBank/DDBJ whole genome shotgun (WGS) entry which is preliminary data.</text>
</comment>
<reference evidence="2 3" key="1">
    <citation type="submission" date="2024-04" db="EMBL/GenBank/DDBJ databases">
        <title>genome sequences of Mucor flavus KT1a and Helicostylum pulchrum KT1b strains isolated from the surface of a dry-aged beef.</title>
        <authorList>
            <person name="Toyotome T."/>
            <person name="Hosono M."/>
            <person name="Torimaru M."/>
            <person name="Fukuda K."/>
            <person name="Mikami N."/>
        </authorList>
    </citation>
    <scope>NUCLEOTIDE SEQUENCE [LARGE SCALE GENOMIC DNA]</scope>
    <source>
        <strain evidence="2 3">KT1a</strain>
    </source>
</reference>
<dbReference type="EMBL" id="BAABUK010000003">
    <property type="protein sequence ID" value="GAA5808231.1"/>
    <property type="molecule type" value="Genomic_DNA"/>
</dbReference>
<proteinExistence type="predicted"/>
<keyword evidence="3" id="KW-1185">Reference proteome</keyword>
<feature type="region of interest" description="Disordered" evidence="1">
    <location>
        <begin position="205"/>
        <end position="245"/>
    </location>
</feature>
<feature type="compositionally biased region" description="Low complexity" evidence="1">
    <location>
        <begin position="218"/>
        <end position="228"/>
    </location>
</feature>
<accession>A0ABP9YN07</accession>
<sequence>MNHKLSQRKKPKQHSTWSCSTSSYYLKTQQQEQQQRHQQPSFITSPIEDRIDLYEHKYRICMQSRTELSNWIKSNKSKGMPTALTEGYSPPSRSRLFSSLSTRPTAISSLSTFLKKATSYNNKPCTPSTQHRFSLTSSLNRFSLPKNSYHNLTEKYQNEERRHRLSNPDISEPTHKSILPHSPSSIFLDKLRSKAPYETTSLPNCYLEEEDSSPPSSPSSTGSHNSSPYTFRQYTTPITSEKKKKRTSLLITPSLSTIRLISQKSHFLKRQSMLA</sequence>
<feature type="region of interest" description="Disordered" evidence="1">
    <location>
        <begin position="155"/>
        <end position="182"/>
    </location>
</feature>
<evidence type="ECO:0000256" key="1">
    <source>
        <dbReference type="SAM" id="MobiDB-lite"/>
    </source>
</evidence>
<dbReference type="Proteomes" id="UP001473302">
    <property type="component" value="Unassembled WGS sequence"/>
</dbReference>
<evidence type="ECO:0000313" key="2">
    <source>
        <dbReference type="EMBL" id="GAA5808231.1"/>
    </source>
</evidence>
<protein>
    <submittedName>
        <fullName evidence="2">Uncharacterized protein</fullName>
    </submittedName>
</protein>
<feature type="compositionally biased region" description="Polar residues" evidence="1">
    <location>
        <begin position="229"/>
        <end position="239"/>
    </location>
</feature>
<feature type="region of interest" description="Disordered" evidence="1">
    <location>
        <begin position="79"/>
        <end position="100"/>
    </location>
</feature>
<evidence type="ECO:0000313" key="3">
    <source>
        <dbReference type="Proteomes" id="UP001473302"/>
    </source>
</evidence>
<name>A0ABP9YN07_9FUNG</name>
<gene>
    <name evidence="2" type="ORF">MFLAVUS_001616</name>
</gene>
<feature type="compositionally biased region" description="Low complexity" evidence="1">
    <location>
        <begin position="89"/>
        <end position="100"/>
    </location>
</feature>